<comment type="function">
    <text evidence="6">Binds to 23S rRNA. One of the proteins that surrounds the polypeptide exit tunnel on the outside of the ribosome.</text>
</comment>
<organism evidence="7 8">
    <name type="scientific">Methanobacterium congolense</name>
    <dbReference type="NCBI Taxonomy" id="118062"/>
    <lineage>
        <taxon>Archaea</taxon>
        <taxon>Methanobacteriati</taxon>
        <taxon>Methanobacteriota</taxon>
        <taxon>Methanomada group</taxon>
        <taxon>Methanobacteria</taxon>
        <taxon>Methanobacteriales</taxon>
        <taxon>Methanobacteriaceae</taxon>
        <taxon>Methanobacterium</taxon>
    </lineage>
</organism>
<keyword evidence="2 6" id="KW-0699">rRNA-binding</keyword>
<dbReference type="KEGG" id="mcub:MCBB_1379"/>
<dbReference type="Proteomes" id="UP000094707">
    <property type="component" value="Chromosome I"/>
</dbReference>
<dbReference type="STRING" id="118062.MCBB_1379"/>
<dbReference type="InterPro" id="IPR012678">
    <property type="entry name" value="Ribosomal_uL23/eL15/eS24_sf"/>
</dbReference>
<dbReference type="OrthoDB" id="7751at2157"/>
<name>A0A1D3L2Z3_9EURY</name>
<keyword evidence="5 6" id="KW-0687">Ribonucleoprotein</keyword>
<evidence type="ECO:0000256" key="2">
    <source>
        <dbReference type="ARBA" id="ARBA00022730"/>
    </source>
</evidence>
<dbReference type="FunFam" id="3.30.70.330:FF:000532">
    <property type="entry name" value="50S ribosomal protein L23"/>
    <property type="match status" value="1"/>
</dbReference>
<dbReference type="GO" id="GO:0005840">
    <property type="term" value="C:ribosome"/>
    <property type="evidence" value="ECO:0007669"/>
    <property type="project" value="UniProtKB-UniRule"/>
</dbReference>
<dbReference type="Pfam" id="PF00276">
    <property type="entry name" value="Ribosomal_L23"/>
    <property type="match status" value="1"/>
</dbReference>
<dbReference type="GO" id="GO:1990904">
    <property type="term" value="C:ribonucleoprotein complex"/>
    <property type="evidence" value="ECO:0007669"/>
    <property type="project" value="UniProtKB-KW"/>
</dbReference>
<reference evidence="7 8" key="1">
    <citation type="submission" date="2016-08" db="EMBL/GenBank/DDBJ databases">
        <authorList>
            <person name="Seilhamer J.J."/>
        </authorList>
    </citation>
    <scope>NUCLEOTIDE SEQUENCE [LARGE SCALE GENOMIC DNA]</scope>
    <source>
        <strain evidence="7">Buetzberg</strain>
    </source>
</reference>
<evidence type="ECO:0000256" key="5">
    <source>
        <dbReference type="ARBA" id="ARBA00023274"/>
    </source>
</evidence>
<dbReference type="HAMAP" id="MF_01369_A">
    <property type="entry name" value="Ribosomal_uL23_A"/>
    <property type="match status" value="1"/>
</dbReference>
<evidence type="ECO:0000313" key="8">
    <source>
        <dbReference type="Proteomes" id="UP000094707"/>
    </source>
</evidence>
<dbReference type="RefSeq" id="WP_071907048.1">
    <property type="nucleotide sequence ID" value="NZ_LT607756.1"/>
</dbReference>
<keyword evidence="4 6" id="KW-0689">Ribosomal protein</keyword>
<dbReference type="NCBIfam" id="NF011118">
    <property type="entry name" value="PRK14548.1"/>
    <property type="match status" value="1"/>
</dbReference>
<dbReference type="InterPro" id="IPR019985">
    <property type="entry name" value="Ribosomal_uL23"/>
</dbReference>
<proteinExistence type="inferred from homology"/>
<keyword evidence="8" id="KW-1185">Reference proteome</keyword>
<dbReference type="GO" id="GO:0006412">
    <property type="term" value="P:translation"/>
    <property type="evidence" value="ECO:0007669"/>
    <property type="project" value="UniProtKB-UniRule"/>
</dbReference>
<dbReference type="NCBIfam" id="TIGR03636">
    <property type="entry name" value="uL23_arch"/>
    <property type="match status" value="1"/>
</dbReference>
<protein>
    <recommendedName>
        <fullName evidence="6">Large ribosomal subunit protein uL23</fullName>
    </recommendedName>
</protein>
<dbReference type="Gene3D" id="3.30.70.330">
    <property type="match status" value="1"/>
</dbReference>
<evidence type="ECO:0000313" key="7">
    <source>
        <dbReference type="EMBL" id="SCG85936.1"/>
    </source>
</evidence>
<dbReference type="GO" id="GO:0019843">
    <property type="term" value="F:rRNA binding"/>
    <property type="evidence" value="ECO:0007669"/>
    <property type="project" value="UniProtKB-UniRule"/>
</dbReference>
<dbReference type="GO" id="GO:0003735">
    <property type="term" value="F:structural constituent of ribosome"/>
    <property type="evidence" value="ECO:0007669"/>
    <property type="project" value="UniProtKB-UniRule"/>
</dbReference>
<evidence type="ECO:0000256" key="4">
    <source>
        <dbReference type="ARBA" id="ARBA00022980"/>
    </source>
</evidence>
<comment type="similarity">
    <text evidence="1 6">Belongs to the universal ribosomal protein uL23 family.</text>
</comment>
<accession>A0A1D3L2Z3</accession>
<sequence>MDPYSIIVKPQLTEKSMNAIDQNNELTFVVRRTANKSQIKRAFEDMFDVKVERVNTQIRSTTGVKLAYIKLKEEDSAEDIAMKMGVF</sequence>
<keyword evidence="3 6" id="KW-0694">RNA-binding</keyword>
<evidence type="ECO:0000256" key="3">
    <source>
        <dbReference type="ARBA" id="ARBA00022884"/>
    </source>
</evidence>
<dbReference type="InterPro" id="IPR013025">
    <property type="entry name" value="Ribosomal_uL23-like"/>
</dbReference>
<evidence type="ECO:0000256" key="6">
    <source>
        <dbReference type="HAMAP-Rule" id="MF_01369"/>
    </source>
</evidence>
<dbReference type="SUPFAM" id="SSF54189">
    <property type="entry name" value="Ribosomal proteins S24e, L23 and L15e"/>
    <property type="match status" value="1"/>
</dbReference>
<dbReference type="AlphaFoldDB" id="A0A1D3L2Z3"/>
<dbReference type="GeneID" id="30412222"/>
<evidence type="ECO:0000256" key="1">
    <source>
        <dbReference type="ARBA" id="ARBA00006700"/>
    </source>
</evidence>
<dbReference type="InterPro" id="IPR012677">
    <property type="entry name" value="Nucleotide-bd_a/b_plait_sf"/>
</dbReference>
<gene>
    <name evidence="7" type="primary">rpl23p</name>
    <name evidence="6" type="synonym">rpl23</name>
    <name evidence="7" type="ORF">MCBB_1379</name>
</gene>
<dbReference type="EMBL" id="LT607756">
    <property type="protein sequence ID" value="SCG85936.1"/>
    <property type="molecule type" value="Genomic_DNA"/>
</dbReference>
<dbReference type="HAMAP" id="MF_01369_B">
    <property type="entry name" value="Ribosomal_uL23_B"/>
    <property type="match status" value="1"/>
</dbReference>
<dbReference type="PANTHER" id="PTHR11620">
    <property type="entry name" value="60S RIBOSOMAL PROTEIN L23A"/>
    <property type="match status" value="1"/>
</dbReference>
<comment type="subunit">
    <text evidence="6">Part of the 50S ribosomal subunit. Contacts protein L29.</text>
</comment>